<proteinExistence type="predicted"/>
<comment type="caution">
    <text evidence="1">The sequence shown here is derived from an EMBL/GenBank/DDBJ whole genome shotgun (WGS) entry which is preliminary data.</text>
</comment>
<dbReference type="EMBL" id="JYDV01000147">
    <property type="protein sequence ID" value="KRZ28862.1"/>
    <property type="molecule type" value="Genomic_DNA"/>
</dbReference>
<keyword evidence="3" id="KW-1185">Reference proteome</keyword>
<dbReference type="Proteomes" id="UP000054805">
    <property type="component" value="Unassembled WGS sequence"/>
</dbReference>
<dbReference type="EMBL" id="JYDS01000332">
    <property type="protein sequence ID" value="KRZ13240.1"/>
    <property type="molecule type" value="Genomic_DNA"/>
</dbReference>
<evidence type="ECO:0000313" key="4">
    <source>
        <dbReference type="Proteomes" id="UP000054826"/>
    </source>
</evidence>
<gene>
    <name evidence="1" type="ORF">T4B_3274</name>
    <name evidence="2" type="ORF">T4C_14102</name>
</gene>
<dbReference type="AlphaFoldDB" id="A0A0V1HR26"/>
<name>A0A0V1HR26_TRIPS</name>
<evidence type="ECO:0000313" key="2">
    <source>
        <dbReference type="EMBL" id="KRZ28862.1"/>
    </source>
</evidence>
<sequence>MLFKAMITSSLQMAATVISVPHLSKRSDCFSPYIVRLFDSTTFSVNVLLHRTALQDFNKFLNDLHLNLVTGAYLLRKSTLGLCRNLLATSLAFRGLIDPSAMNQVLHTDWQAITLCFLERLTNFQRLFFQRSTNRPPLSRSSSAYFSGRFIRKDQVQAPFQMESAAYAKPSGYGNLTRDSIAIRKRSYEPE</sequence>
<protein>
    <submittedName>
        <fullName evidence="1">Uncharacterized protein</fullName>
    </submittedName>
</protein>
<accession>A0A0V1HR26</accession>
<organism evidence="1 3">
    <name type="scientific">Trichinella pseudospiralis</name>
    <name type="common">Parasitic roundworm</name>
    <dbReference type="NCBI Taxonomy" id="6337"/>
    <lineage>
        <taxon>Eukaryota</taxon>
        <taxon>Metazoa</taxon>
        <taxon>Ecdysozoa</taxon>
        <taxon>Nematoda</taxon>
        <taxon>Enoplea</taxon>
        <taxon>Dorylaimia</taxon>
        <taxon>Trichinellida</taxon>
        <taxon>Trichinellidae</taxon>
        <taxon>Trichinella</taxon>
    </lineage>
</organism>
<dbReference type="Proteomes" id="UP000054826">
    <property type="component" value="Unassembled WGS sequence"/>
</dbReference>
<reference evidence="3 4" key="1">
    <citation type="submission" date="2015-01" db="EMBL/GenBank/DDBJ databases">
        <title>Evolution of Trichinella species and genotypes.</title>
        <authorList>
            <person name="Korhonen P.K."/>
            <person name="Edoardo P."/>
            <person name="Giuseppe L.R."/>
            <person name="Gasser R.B."/>
        </authorList>
    </citation>
    <scope>NUCLEOTIDE SEQUENCE [LARGE SCALE GENOMIC DNA]</scope>
    <source>
        <strain evidence="2">ISS176</strain>
        <strain evidence="1">ISS588</strain>
    </source>
</reference>
<evidence type="ECO:0000313" key="3">
    <source>
        <dbReference type="Proteomes" id="UP000054805"/>
    </source>
</evidence>
<evidence type="ECO:0000313" key="1">
    <source>
        <dbReference type="EMBL" id="KRZ13240.1"/>
    </source>
</evidence>